<sequence>MNARTPAVSEQDLNHPSSLSAFRTVKLLVGGYLGLSVLTMVAVILLRDDTSVVTDAVWVRASIVTLSALLTLAFSFSAARGSRRGFLRLRLVSAIMLVAIAVIVALPGAFPVWLRVEQAVCGLLLAGVVVLVNGRHLRSLFATR</sequence>
<name>A0ABN2II11_9ACTN</name>
<dbReference type="Proteomes" id="UP001500618">
    <property type="component" value="Unassembled WGS sequence"/>
</dbReference>
<gene>
    <name evidence="2" type="ORF">GCM10009765_63450</name>
</gene>
<keyword evidence="1" id="KW-0812">Transmembrane</keyword>
<dbReference type="RefSeq" id="WP_344313915.1">
    <property type="nucleotide sequence ID" value="NZ_BAAANY010000030.1"/>
</dbReference>
<feature type="transmembrane region" description="Helical" evidence="1">
    <location>
        <begin position="116"/>
        <end position="134"/>
    </location>
</feature>
<reference evidence="2 3" key="1">
    <citation type="journal article" date="2019" name="Int. J. Syst. Evol. Microbiol.">
        <title>The Global Catalogue of Microorganisms (GCM) 10K type strain sequencing project: providing services to taxonomists for standard genome sequencing and annotation.</title>
        <authorList>
            <consortium name="The Broad Institute Genomics Platform"/>
            <consortium name="The Broad Institute Genome Sequencing Center for Infectious Disease"/>
            <person name="Wu L."/>
            <person name="Ma J."/>
        </authorList>
    </citation>
    <scope>NUCLEOTIDE SEQUENCE [LARGE SCALE GENOMIC DNA]</scope>
    <source>
        <strain evidence="2 3">JCM 14718</strain>
    </source>
</reference>
<evidence type="ECO:0000313" key="2">
    <source>
        <dbReference type="EMBL" id="GAA1705469.1"/>
    </source>
</evidence>
<evidence type="ECO:0008006" key="4">
    <source>
        <dbReference type="Google" id="ProtNLM"/>
    </source>
</evidence>
<protein>
    <recommendedName>
        <fullName evidence="4">Integral membrane protein</fullName>
    </recommendedName>
</protein>
<proteinExistence type="predicted"/>
<keyword evidence="1" id="KW-0472">Membrane</keyword>
<feature type="transmembrane region" description="Helical" evidence="1">
    <location>
        <begin position="91"/>
        <end position="110"/>
    </location>
</feature>
<organism evidence="2 3">
    <name type="scientific">Fodinicola feengrottensis</name>
    <dbReference type="NCBI Taxonomy" id="435914"/>
    <lineage>
        <taxon>Bacteria</taxon>
        <taxon>Bacillati</taxon>
        <taxon>Actinomycetota</taxon>
        <taxon>Actinomycetes</taxon>
        <taxon>Mycobacteriales</taxon>
        <taxon>Fodinicola</taxon>
    </lineage>
</organism>
<dbReference type="EMBL" id="BAAANY010000030">
    <property type="protein sequence ID" value="GAA1705469.1"/>
    <property type="molecule type" value="Genomic_DNA"/>
</dbReference>
<comment type="caution">
    <text evidence="2">The sequence shown here is derived from an EMBL/GenBank/DDBJ whole genome shotgun (WGS) entry which is preliminary data.</text>
</comment>
<evidence type="ECO:0000256" key="1">
    <source>
        <dbReference type="SAM" id="Phobius"/>
    </source>
</evidence>
<evidence type="ECO:0000313" key="3">
    <source>
        <dbReference type="Proteomes" id="UP001500618"/>
    </source>
</evidence>
<feature type="transmembrane region" description="Helical" evidence="1">
    <location>
        <begin position="58"/>
        <end position="79"/>
    </location>
</feature>
<feature type="transmembrane region" description="Helical" evidence="1">
    <location>
        <begin position="27"/>
        <end position="46"/>
    </location>
</feature>
<accession>A0ABN2II11</accession>
<keyword evidence="3" id="KW-1185">Reference proteome</keyword>
<keyword evidence="1" id="KW-1133">Transmembrane helix</keyword>